<dbReference type="PANTHER" id="PTHR31398:SF0">
    <property type="entry name" value="MEIOTIC NUCLEAR DIVISION PROTEIN 1 HOMOLOG"/>
    <property type="match status" value="1"/>
</dbReference>
<dbReference type="EMBL" id="CAJJDN010000047">
    <property type="protein sequence ID" value="CAD8084711.1"/>
    <property type="molecule type" value="Genomic_DNA"/>
</dbReference>
<feature type="region of interest" description="Disordered" evidence="1">
    <location>
        <begin position="638"/>
        <end position="668"/>
    </location>
</feature>
<accession>A0A8S1N3N1</accession>
<dbReference type="PANTHER" id="PTHR31398">
    <property type="entry name" value="MEIOTIC NUCLEAR DIVISION PROTEIN 1 HOMOLOG"/>
    <property type="match status" value="1"/>
</dbReference>
<evidence type="ECO:0000256" key="2">
    <source>
        <dbReference type="SAM" id="Phobius"/>
    </source>
</evidence>
<dbReference type="AlphaFoldDB" id="A0A8S1N3N1"/>
<evidence type="ECO:0000313" key="4">
    <source>
        <dbReference type="Proteomes" id="UP000692954"/>
    </source>
</evidence>
<keyword evidence="4" id="KW-1185">Reference proteome</keyword>
<reference evidence="3" key="1">
    <citation type="submission" date="2021-01" db="EMBL/GenBank/DDBJ databases">
        <authorList>
            <consortium name="Genoscope - CEA"/>
            <person name="William W."/>
        </authorList>
    </citation>
    <scope>NUCLEOTIDE SEQUENCE</scope>
</reference>
<dbReference type="OrthoDB" id="10362245at2759"/>
<comment type="caution">
    <text evidence="3">The sequence shown here is derived from an EMBL/GenBank/DDBJ whole genome shotgun (WGS) entry which is preliminary data.</text>
</comment>
<dbReference type="GO" id="GO:0005634">
    <property type="term" value="C:nucleus"/>
    <property type="evidence" value="ECO:0007669"/>
    <property type="project" value="TreeGrafter"/>
</dbReference>
<organism evidence="3 4">
    <name type="scientific">Paramecium sonneborni</name>
    <dbReference type="NCBI Taxonomy" id="65129"/>
    <lineage>
        <taxon>Eukaryota</taxon>
        <taxon>Sar</taxon>
        <taxon>Alveolata</taxon>
        <taxon>Ciliophora</taxon>
        <taxon>Intramacronucleata</taxon>
        <taxon>Oligohymenophorea</taxon>
        <taxon>Peniculida</taxon>
        <taxon>Parameciidae</taxon>
        <taxon>Paramecium</taxon>
    </lineage>
</organism>
<dbReference type="Proteomes" id="UP000692954">
    <property type="component" value="Unassembled WGS sequence"/>
</dbReference>
<keyword evidence="2" id="KW-0812">Transmembrane</keyword>
<proteinExistence type="predicted"/>
<dbReference type="GO" id="GO:0007131">
    <property type="term" value="P:reciprocal meiotic recombination"/>
    <property type="evidence" value="ECO:0007669"/>
    <property type="project" value="TreeGrafter"/>
</dbReference>
<sequence>MIKDLIKKVDLLVDPYEFNTSEKEKSLTLAGGIVSILMLIFTLFYIVEIVYRQNQNQNSIYAGTKSEEFSDLILSENNTMFALELNSDQGSIFNNKINLSNYFTINAQFIQQSRSQGIFGFTRKNSSMTQEKCSQETLKKFNYNPASITEEQKQNLICFQGDFELLGQYNDPQFQYIKLAVEICKNGTSQHCKTIQEIEDMIKQGINVNLFIRGSKIKKKFDPITPDEVSPVLVYSKLMTILGNHENVYLKPISLDIKRIQFFYDMFGVEETEQLFNGLIVEKQESRQEPISLSPSTSLCNFYLRVSPESSYFFVIQQDLITIILSAVSEGTALLFAAMQIIKFFYKFYSQHKTCEVLMNQIFKFDITSIQKRRIKKQTSKTFQHVTNPTIEDKEKQLEQILKPTINYSFFKYIKYLIQHCFKKFLDGQEDEELIISQIAKEKIEYDLDLSNILKKLYEIDCLKLFLFDDDQLMIFNAFSSPVFTDQIEEQKKNFLEIDEILRLGDPNQQGVAQPILNQQMANQLQSKMSASINSGLLNSKQIRQADFSNIPINTRLAKINWFFKSQLLVDAKNLNLNYEKIFKNENINKQANKQLLQFTKLNKSLYDLIRCNAKNFPQINVNPNRQITQNNQILEDIEDQNNDNNEQQRDDENDGKEISPSFKRDDS</sequence>
<evidence type="ECO:0000256" key="1">
    <source>
        <dbReference type="SAM" id="MobiDB-lite"/>
    </source>
</evidence>
<gene>
    <name evidence="3" type="ORF">PSON_ATCC_30995.1.T0470123</name>
</gene>
<name>A0A8S1N3N1_9CILI</name>
<keyword evidence="2" id="KW-1133">Transmembrane helix</keyword>
<keyword evidence="2" id="KW-0472">Membrane</keyword>
<evidence type="ECO:0000313" key="3">
    <source>
        <dbReference type="EMBL" id="CAD8084711.1"/>
    </source>
</evidence>
<evidence type="ECO:0008006" key="5">
    <source>
        <dbReference type="Google" id="ProtNLM"/>
    </source>
</evidence>
<feature type="transmembrane region" description="Helical" evidence="2">
    <location>
        <begin position="27"/>
        <end position="47"/>
    </location>
</feature>
<protein>
    <recommendedName>
        <fullName evidence="5">Transmembrane protein</fullName>
    </recommendedName>
</protein>